<proteinExistence type="predicted"/>
<dbReference type="RefSeq" id="WP_344808902.1">
    <property type="nucleotide sequence ID" value="NZ_BAABAB010000046.1"/>
</dbReference>
<dbReference type="Proteomes" id="UP001501490">
    <property type="component" value="Unassembled WGS sequence"/>
</dbReference>
<reference evidence="3" key="1">
    <citation type="journal article" date="2019" name="Int. J. Syst. Evol. Microbiol.">
        <title>The Global Catalogue of Microorganisms (GCM) 10K type strain sequencing project: providing services to taxonomists for standard genome sequencing and annotation.</title>
        <authorList>
            <consortium name="The Broad Institute Genomics Platform"/>
            <consortium name="The Broad Institute Genome Sequencing Center for Infectious Disease"/>
            <person name="Wu L."/>
            <person name="Ma J."/>
        </authorList>
    </citation>
    <scope>NUCLEOTIDE SEQUENCE [LARGE SCALE GENOMIC DNA]</scope>
    <source>
        <strain evidence="3">JCM 16929</strain>
    </source>
</reference>
<dbReference type="InterPro" id="IPR000073">
    <property type="entry name" value="AB_hydrolase_1"/>
</dbReference>
<evidence type="ECO:0000313" key="3">
    <source>
        <dbReference type="Proteomes" id="UP001501490"/>
    </source>
</evidence>
<dbReference type="EMBL" id="BAABAB010000046">
    <property type="protein sequence ID" value="GAA3637849.1"/>
    <property type="molecule type" value="Genomic_DNA"/>
</dbReference>
<dbReference type="Gene3D" id="3.40.50.1820">
    <property type="entry name" value="alpha/beta hydrolase"/>
    <property type="match status" value="1"/>
</dbReference>
<dbReference type="PRINTS" id="PR00111">
    <property type="entry name" value="ABHYDROLASE"/>
</dbReference>
<dbReference type="GO" id="GO:0016787">
    <property type="term" value="F:hydrolase activity"/>
    <property type="evidence" value="ECO:0007669"/>
    <property type="project" value="UniProtKB-KW"/>
</dbReference>
<comment type="caution">
    <text evidence="2">The sequence shown here is derived from an EMBL/GenBank/DDBJ whole genome shotgun (WGS) entry which is preliminary data.</text>
</comment>
<dbReference type="InterPro" id="IPR029058">
    <property type="entry name" value="AB_hydrolase_fold"/>
</dbReference>
<organism evidence="2 3">
    <name type="scientific">Microlunatus ginsengisoli</name>
    <dbReference type="NCBI Taxonomy" id="363863"/>
    <lineage>
        <taxon>Bacteria</taxon>
        <taxon>Bacillati</taxon>
        <taxon>Actinomycetota</taxon>
        <taxon>Actinomycetes</taxon>
        <taxon>Propionibacteriales</taxon>
        <taxon>Propionibacteriaceae</taxon>
        <taxon>Microlunatus</taxon>
    </lineage>
</organism>
<dbReference type="PANTHER" id="PTHR43689">
    <property type="entry name" value="HYDROLASE"/>
    <property type="match status" value="1"/>
</dbReference>
<keyword evidence="2" id="KW-0378">Hydrolase</keyword>
<evidence type="ECO:0000259" key="1">
    <source>
        <dbReference type="Pfam" id="PF00561"/>
    </source>
</evidence>
<keyword evidence="3" id="KW-1185">Reference proteome</keyword>
<evidence type="ECO:0000313" key="2">
    <source>
        <dbReference type="EMBL" id="GAA3637849.1"/>
    </source>
</evidence>
<dbReference type="Pfam" id="PF00561">
    <property type="entry name" value="Abhydrolase_1"/>
    <property type="match status" value="1"/>
</dbReference>
<feature type="domain" description="AB hydrolase-1" evidence="1">
    <location>
        <begin position="40"/>
        <end position="279"/>
    </location>
</feature>
<sequence length="293" mass="32084">MNAGQSAAAGAVVAAHQRTGRRIAVQGVETFLLDRGDGEPVVCVHGVPASSFLYRKVLDELAARGLRGIAFDLPGLGLADRPRDFDYSWTGLGRYAAAVVDALDLDRFHLVGHDIGAPVAFELAARRSDRVASLTILNAPVAVGSFRRPLVMKPFAVPGLGEIYLRAVTPAIFRRLMRWQGIADRSKITDAELDAYLLLLRGTDQGRAFLQIMRSFELTQAKDQLYRRVLRDSGLRVQIIWGEADPALPVATRGEQARRAADLPTIHRLPGRHFLQEDNAPALADLIARHVSN</sequence>
<name>A0ABP7APZ2_9ACTN</name>
<protein>
    <submittedName>
        <fullName evidence="2">Alpha/beta fold hydrolase</fullName>
    </submittedName>
</protein>
<dbReference type="SUPFAM" id="SSF53474">
    <property type="entry name" value="alpha/beta-Hydrolases"/>
    <property type="match status" value="1"/>
</dbReference>
<gene>
    <name evidence="2" type="ORF">GCM10022236_45430</name>
</gene>
<dbReference type="PANTHER" id="PTHR43689:SF8">
    <property type="entry name" value="ALPHA_BETA-HYDROLASES SUPERFAMILY PROTEIN"/>
    <property type="match status" value="1"/>
</dbReference>
<accession>A0ABP7APZ2</accession>